<accession>A0ABU3XHL5</accession>
<evidence type="ECO:0000313" key="1">
    <source>
        <dbReference type="EMBL" id="MDV2687313.1"/>
    </source>
</evidence>
<organism evidence="1 2">
    <name type="scientific">Alkalihalophilus lindianensis</name>
    <dbReference type="NCBI Taxonomy" id="1630542"/>
    <lineage>
        <taxon>Bacteria</taxon>
        <taxon>Bacillati</taxon>
        <taxon>Bacillota</taxon>
        <taxon>Bacilli</taxon>
        <taxon>Bacillales</taxon>
        <taxon>Bacillaceae</taxon>
        <taxon>Alkalihalophilus</taxon>
    </lineage>
</organism>
<dbReference type="RefSeq" id="WP_317124273.1">
    <property type="nucleotide sequence ID" value="NZ_JAWJBA010000573.1"/>
</dbReference>
<dbReference type="Proteomes" id="UP001287282">
    <property type="component" value="Unassembled WGS sequence"/>
</dbReference>
<sequence length="78" mass="9069">MDIVVDLLKDIKPQADTEAIWKVENYELTIQKAITVIHQSTKNLFVQIWENELTPELIKALTEAEKRLKDFVVILFGE</sequence>
<proteinExistence type="predicted"/>
<evidence type="ECO:0000313" key="2">
    <source>
        <dbReference type="Proteomes" id="UP001287282"/>
    </source>
</evidence>
<comment type="caution">
    <text evidence="1">The sequence shown here is derived from an EMBL/GenBank/DDBJ whole genome shotgun (WGS) entry which is preliminary data.</text>
</comment>
<feature type="non-terminal residue" evidence="1">
    <location>
        <position position="78"/>
    </location>
</feature>
<protein>
    <submittedName>
        <fullName evidence="1">Uncharacterized protein</fullName>
    </submittedName>
</protein>
<gene>
    <name evidence="1" type="ORF">RYX56_23480</name>
</gene>
<reference evidence="1 2" key="1">
    <citation type="submission" date="2023-10" db="EMBL/GenBank/DDBJ databases">
        <title>Screening of Alkalihalobacillus lindianensis BZ-TG-R113 and Its Alleviation of Salt Stress on Rapeseed Growth.</title>
        <authorList>
            <person name="Zhao B."/>
            <person name="Guo T."/>
        </authorList>
    </citation>
    <scope>NUCLEOTIDE SEQUENCE [LARGE SCALE GENOMIC DNA]</scope>
    <source>
        <strain evidence="1 2">BZ-TG-R113</strain>
    </source>
</reference>
<name>A0ABU3XHL5_9BACI</name>
<keyword evidence="2" id="KW-1185">Reference proteome</keyword>
<dbReference type="EMBL" id="JAWJBA010000573">
    <property type="protein sequence ID" value="MDV2687313.1"/>
    <property type="molecule type" value="Genomic_DNA"/>
</dbReference>